<comment type="caution">
    <text evidence="7">The sequence shown here is derived from an EMBL/GenBank/DDBJ whole genome shotgun (WGS) entry which is preliminary data.</text>
</comment>
<dbReference type="Gene3D" id="3.30.497.10">
    <property type="entry name" value="Antithrombin, subunit I, domain 2"/>
    <property type="match status" value="2"/>
</dbReference>
<dbReference type="CDD" id="cd22265">
    <property type="entry name" value="UDM1_RNF168"/>
    <property type="match status" value="1"/>
</dbReference>
<sequence>MSDPGEIKAEFDSFYQKIEGEKLAQQQKENKLSEEFIKELEEEERKLKLEEEEFLKLDEVIARELAFEMDADQSSATENIQIQLSSDEELARKLASEEKMLTATSPKGFKNSTESPSTKKLSFAKPNWSSKSKADSSYSHRPMDLMADLTNDLGMCILQIQSALQHGNTAFSPYGVASMSVLLFEGATGNTAIEIMKVLNLPWNTLFVRIGFRDINRHLKTYFRSDGFLRGLIMSRDDVCFHPSYQKMLRVYGFEEPDKALTFPCNGFTPYATSTSTVSSTSEEAVTVTSPSSNNETTTASPTTVESSTPTVPQTEETENVVTEMTQTSQTVMIVNSTTFTPIEAEAINEALTSLKTDSPSTLFGGTESSTVLGAITTNNFNIPDTHMALSSDQTTIFSNTDQITKDNTVSLSTQPTISQTAANTIMENRVSPTTPRRNAAIKTERTTSAMAGMQVTTPKMQQGQNSTDISKKNVTMGTGVNNQTQTTNNLGGKVPTNSTKDDELTNFDLNNLDVKNFTIKLESDFGFPTTDSSSIFANFFNETNELNIGPNSSSSIGNISSNSIFPTTSSFSNFSTIFSGSKPTLDKELDFKNSTSFYSTLVNFIENTTEKIKNFLSSNDSNVTTTNPQNMTTNKISNNSITVLQNGQNSLELNKNVTNSTMRDGKMMQNNSTQTLLSAEQNSINADRGIAETNDTRNLPKKSISENNQTPKSAAISISPSAFRRVPNYYNIVSLKQSKSISSTYDIKGIKKAKRHKVKREAQTKDANQLYANNAKQTQEPSVLKDTQKKEDNVLSNYQWALQKAPAMNIWHFDDNNKTLIQTKFHHYTANEKGRNDVYGTLKAGNNYNSDYRNNYSPEYHKAPSLNHRYFLPPGTDWFTTHGQNIRIPVFSYSAILPFAYIEDLKSKVLEIPLDDQNYQLLILLPSPDYGMDYLINSLTSYSLRKIRAHLHDTAVFASIPKFSVISHVNLRQALYYLGVRDVFHRYRADLSIMSPDARLFVKSIEQVVTIHVDKFPNTAYPVPEPLTDRYFLASHPFLYFVIDKESGVSLVAGIMNDPLKQTIRFL</sequence>
<dbReference type="PANTHER" id="PTHR11461">
    <property type="entry name" value="SERINE PROTEASE INHIBITOR, SERPIN"/>
    <property type="match status" value="1"/>
</dbReference>
<reference evidence="7 8" key="1">
    <citation type="submission" date="2024-03" db="EMBL/GenBank/DDBJ databases">
        <title>Adaptation during the transition from Ophiocordyceps entomopathogen to insect associate is accompanied by gene loss and intensified selection.</title>
        <authorList>
            <person name="Ward C.M."/>
            <person name="Onetto C.A."/>
            <person name="Borneman A.R."/>
        </authorList>
    </citation>
    <scope>NUCLEOTIDE SEQUENCE [LARGE SCALE GENOMIC DNA]</scope>
    <source>
        <strain evidence="7">AWRI1</strain>
        <tissue evidence="7">Single Adult Female</tissue>
    </source>
</reference>
<evidence type="ECO:0000259" key="6">
    <source>
        <dbReference type="SMART" id="SM00093"/>
    </source>
</evidence>
<evidence type="ECO:0000256" key="1">
    <source>
        <dbReference type="ARBA" id="ARBA00022690"/>
    </source>
</evidence>
<dbReference type="EMBL" id="JBBCAQ010000036">
    <property type="protein sequence ID" value="KAK7575991.1"/>
    <property type="molecule type" value="Genomic_DNA"/>
</dbReference>
<evidence type="ECO:0000313" key="7">
    <source>
        <dbReference type="EMBL" id="KAK7575991.1"/>
    </source>
</evidence>
<feature type="coiled-coil region" evidence="4">
    <location>
        <begin position="15"/>
        <end position="60"/>
    </location>
</feature>
<dbReference type="Proteomes" id="UP001367676">
    <property type="component" value="Unassembled WGS sequence"/>
</dbReference>
<dbReference type="InterPro" id="IPR000215">
    <property type="entry name" value="Serpin_fam"/>
</dbReference>
<proteinExistence type="inferred from homology"/>
<feature type="region of interest" description="Disordered" evidence="5">
    <location>
        <begin position="480"/>
        <end position="503"/>
    </location>
</feature>
<dbReference type="SMART" id="SM00093">
    <property type="entry name" value="SERPIN"/>
    <property type="match status" value="1"/>
</dbReference>
<feature type="compositionally biased region" description="Polar residues" evidence="5">
    <location>
        <begin position="103"/>
        <end position="120"/>
    </location>
</feature>
<dbReference type="InterPro" id="IPR042185">
    <property type="entry name" value="Serpin_sf_2"/>
</dbReference>
<dbReference type="InterPro" id="IPR042178">
    <property type="entry name" value="Serpin_sf_1"/>
</dbReference>
<dbReference type="SUPFAM" id="SSF56574">
    <property type="entry name" value="Serpins"/>
    <property type="match status" value="2"/>
</dbReference>
<evidence type="ECO:0000256" key="2">
    <source>
        <dbReference type="ARBA" id="ARBA00022900"/>
    </source>
</evidence>
<feature type="compositionally biased region" description="Low complexity" evidence="5">
    <location>
        <begin position="480"/>
        <end position="493"/>
    </location>
</feature>
<name>A0AAN9TMV1_9HEMI</name>
<dbReference type="InterPro" id="IPR023796">
    <property type="entry name" value="Serpin_dom"/>
</dbReference>
<dbReference type="PANTHER" id="PTHR11461:SF130">
    <property type="entry name" value="SERPIN 85F"/>
    <property type="match status" value="1"/>
</dbReference>
<dbReference type="GO" id="GO:0004867">
    <property type="term" value="F:serine-type endopeptidase inhibitor activity"/>
    <property type="evidence" value="ECO:0007669"/>
    <property type="project" value="UniProtKB-KW"/>
</dbReference>
<feature type="region of interest" description="Disordered" evidence="5">
    <location>
        <begin position="685"/>
        <end position="714"/>
    </location>
</feature>
<evidence type="ECO:0000256" key="3">
    <source>
        <dbReference type="RuleBase" id="RU000411"/>
    </source>
</evidence>
<keyword evidence="8" id="KW-1185">Reference proteome</keyword>
<gene>
    <name evidence="7" type="ORF">V9T40_012277</name>
</gene>
<evidence type="ECO:0000256" key="4">
    <source>
        <dbReference type="SAM" id="Coils"/>
    </source>
</evidence>
<dbReference type="InterPro" id="IPR036186">
    <property type="entry name" value="Serpin_sf"/>
</dbReference>
<feature type="region of interest" description="Disordered" evidence="5">
    <location>
        <begin position="103"/>
        <end position="138"/>
    </location>
</feature>
<dbReference type="Pfam" id="PF00079">
    <property type="entry name" value="Serpin"/>
    <property type="match status" value="1"/>
</dbReference>
<accession>A0AAN9TMV1</accession>
<keyword evidence="1" id="KW-0646">Protease inhibitor</keyword>
<dbReference type="AlphaFoldDB" id="A0AAN9TMV1"/>
<feature type="compositionally biased region" description="Low complexity" evidence="5">
    <location>
        <begin position="129"/>
        <end position="138"/>
    </location>
</feature>
<evidence type="ECO:0000313" key="8">
    <source>
        <dbReference type="Proteomes" id="UP001367676"/>
    </source>
</evidence>
<feature type="domain" description="Serpin" evidence="6">
    <location>
        <begin position="769"/>
        <end position="1060"/>
    </location>
</feature>
<comment type="similarity">
    <text evidence="3">Belongs to the serpin family.</text>
</comment>
<organism evidence="7 8">
    <name type="scientific">Parthenolecanium corni</name>
    <dbReference type="NCBI Taxonomy" id="536013"/>
    <lineage>
        <taxon>Eukaryota</taxon>
        <taxon>Metazoa</taxon>
        <taxon>Ecdysozoa</taxon>
        <taxon>Arthropoda</taxon>
        <taxon>Hexapoda</taxon>
        <taxon>Insecta</taxon>
        <taxon>Pterygota</taxon>
        <taxon>Neoptera</taxon>
        <taxon>Paraneoptera</taxon>
        <taxon>Hemiptera</taxon>
        <taxon>Sternorrhyncha</taxon>
        <taxon>Coccoidea</taxon>
        <taxon>Coccidae</taxon>
        <taxon>Parthenolecanium</taxon>
    </lineage>
</organism>
<protein>
    <recommendedName>
        <fullName evidence="6">Serpin domain-containing protein</fullName>
    </recommendedName>
</protein>
<feature type="region of interest" description="Disordered" evidence="5">
    <location>
        <begin position="279"/>
        <end position="320"/>
    </location>
</feature>
<keyword evidence="2" id="KW-0722">Serine protease inhibitor</keyword>
<dbReference type="Gene3D" id="2.30.39.10">
    <property type="entry name" value="Alpha-1-antitrypsin, domain 1"/>
    <property type="match status" value="1"/>
</dbReference>
<dbReference type="GO" id="GO:0005615">
    <property type="term" value="C:extracellular space"/>
    <property type="evidence" value="ECO:0007669"/>
    <property type="project" value="InterPro"/>
</dbReference>
<evidence type="ECO:0000256" key="5">
    <source>
        <dbReference type="SAM" id="MobiDB-lite"/>
    </source>
</evidence>
<keyword evidence="4" id="KW-0175">Coiled coil</keyword>